<organism evidence="1 2">
    <name type="scientific">Bifidobacterium moukalabense DSM 27321</name>
    <dbReference type="NCBI Taxonomy" id="1435051"/>
    <lineage>
        <taxon>Bacteria</taxon>
        <taxon>Bacillati</taxon>
        <taxon>Actinomycetota</taxon>
        <taxon>Actinomycetes</taxon>
        <taxon>Bifidobacteriales</taxon>
        <taxon>Bifidobacteriaceae</taxon>
        <taxon>Bifidobacterium</taxon>
    </lineage>
</organism>
<dbReference type="PATRIC" id="fig|1435051.3.peg.766"/>
<protein>
    <recommendedName>
        <fullName evidence="3">Phage protein</fullName>
    </recommendedName>
</protein>
<keyword evidence="2" id="KW-1185">Reference proteome</keyword>
<dbReference type="EMBL" id="AZMV01000003">
    <property type="protein sequence ID" value="ETY71694.1"/>
    <property type="molecule type" value="Genomic_DNA"/>
</dbReference>
<dbReference type="OrthoDB" id="3237721at2"/>
<dbReference type="RefSeq" id="WP_034875098.1">
    <property type="nucleotide sequence ID" value="NZ_AZMV01000003.1"/>
</dbReference>
<dbReference type="STRING" id="1435051.BMOU_0773"/>
<name>W4N9I8_9BIFI</name>
<evidence type="ECO:0008006" key="3">
    <source>
        <dbReference type="Google" id="ProtNLM"/>
    </source>
</evidence>
<reference evidence="1 2" key="1">
    <citation type="journal article" date="2014" name="Genome Announc.">
        <title>The Genome Sequence of Bifidobacterium moukalabense DSM 27321 Highlights the Close Phylogenetic Relatedness with the Bifidobacterium dentium Taxon.</title>
        <authorList>
            <person name="Lugli G.A."/>
            <person name="Duranti S."/>
            <person name="Milani C."/>
            <person name="Turroni F."/>
            <person name="Viappiani A."/>
            <person name="Mangifesta M."/>
            <person name="van Sinderen D."/>
            <person name="Ventura M."/>
        </authorList>
    </citation>
    <scope>NUCLEOTIDE SEQUENCE [LARGE SCALE GENOMIC DNA]</scope>
    <source>
        <strain evidence="1 2">DSM 27321</strain>
    </source>
</reference>
<dbReference type="Proteomes" id="UP000019155">
    <property type="component" value="Unassembled WGS sequence"/>
</dbReference>
<sequence>MLLQGQWPHGLPLLIAWLKDKANITAVSKLPDDMTNRLPLVMVSPAPGGGQGDGYTRIRSLDVDVFAADWKSMAEITGGIEAAVFRLSGDGNQYGYVDTSSITEFSQTAYERAANVLRCTATVTLSMRPKTSLK</sequence>
<dbReference type="GeneID" id="97501397"/>
<dbReference type="AlphaFoldDB" id="W4N9I8"/>
<proteinExistence type="predicted"/>
<dbReference type="eggNOG" id="ENOG5031Y95">
    <property type="taxonomic scope" value="Bacteria"/>
</dbReference>
<comment type="caution">
    <text evidence="1">The sequence shown here is derived from an EMBL/GenBank/DDBJ whole genome shotgun (WGS) entry which is preliminary data.</text>
</comment>
<gene>
    <name evidence="1" type="ORF">BMOU_0773</name>
</gene>
<evidence type="ECO:0000313" key="2">
    <source>
        <dbReference type="Proteomes" id="UP000019155"/>
    </source>
</evidence>
<evidence type="ECO:0000313" key="1">
    <source>
        <dbReference type="EMBL" id="ETY71694.1"/>
    </source>
</evidence>
<accession>W4N9I8</accession>